<proteinExistence type="predicted"/>
<name>A0A087MGQ4_9GAMM</name>
<evidence type="ECO:0000313" key="2">
    <source>
        <dbReference type="Proteomes" id="UP000029085"/>
    </source>
</evidence>
<sequence length="146" mass="16566">MRAFLWNSDAEVSVSFPWYDSLSEIEGLFGKLEGVDSGLVTNDVDQGWAMEIHAEQGALFIRERDPDSDETYVNVRVPRHELVRELNRLRHQAKSIVSYLTQALGADVWTTYVRVEPSFGFTVSSELPPAPVAPPKRAWWRFGKGL</sequence>
<dbReference type="Proteomes" id="UP000029085">
    <property type="component" value="Unassembled WGS sequence"/>
</dbReference>
<dbReference type="AlphaFoldDB" id="A0A087MGQ4"/>
<gene>
    <name evidence="1" type="ORF">N788_05795</name>
</gene>
<protein>
    <submittedName>
        <fullName evidence="1">Uncharacterized protein</fullName>
    </submittedName>
</protein>
<dbReference type="EMBL" id="AVCJ01000034">
    <property type="protein sequence ID" value="KFL36057.1"/>
    <property type="molecule type" value="Genomic_DNA"/>
</dbReference>
<comment type="caution">
    <text evidence="1">The sequence shown here is derived from an EMBL/GenBank/DDBJ whole genome shotgun (WGS) entry which is preliminary data.</text>
</comment>
<organism evidence="1 2">
    <name type="scientific">Arenimonas donghaensis DSM 18148 = HO3-R19</name>
    <dbReference type="NCBI Taxonomy" id="1121014"/>
    <lineage>
        <taxon>Bacteria</taxon>
        <taxon>Pseudomonadati</taxon>
        <taxon>Pseudomonadota</taxon>
        <taxon>Gammaproteobacteria</taxon>
        <taxon>Lysobacterales</taxon>
        <taxon>Lysobacteraceae</taxon>
        <taxon>Arenimonas</taxon>
    </lineage>
</organism>
<reference evidence="2" key="1">
    <citation type="submission" date="2013-08" db="EMBL/GenBank/DDBJ databases">
        <title>Genome sequencing of Arenimonas donghaensis.</title>
        <authorList>
            <person name="Chen F."/>
            <person name="Wang G."/>
        </authorList>
    </citation>
    <scope>NUCLEOTIDE SEQUENCE [LARGE SCALE GENOMIC DNA]</scope>
    <source>
        <strain evidence="2">HO3-R19</strain>
    </source>
</reference>
<accession>A0A087MGQ4</accession>
<evidence type="ECO:0000313" key="1">
    <source>
        <dbReference type="EMBL" id="KFL36057.1"/>
    </source>
</evidence>
<keyword evidence="2" id="KW-1185">Reference proteome</keyword>
<reference evidence="1 2" key="2">
    <citation type="journal article" date="2015" name="Stand. Genomic Sci.">
        <title>High quality draft genomic sequence of Arenimonas donghaensis DSM 18148(T).</title>
        <authorList>
            <person name="Chen F."/>
            <person name="Wang H."/>
            <person name="Cao Y."/>
            <person name="Li X."/>
            <person name="Wang G."/>
        </authorList>
    </citation>
    <scope>NUCLEOTIDE SEQUENCE [LARGE SCALE GENOMIC DNA]</scope>
    <source>
        <strain evidence="1 2">HO3-R19</strain>
    </source>
</reference>